<dbReference type="GO" id="GO:0016705">
    <property type="term" value="F:oxidoreductase activity, acting on paired donors, with incorporation or reduction of molecular oxygen"/>
    <property type="evidence" value="ECO:0007669"/>
    <property type="project" value="InterPro"/>
</dbReference>
<dbReference type="Gene3D" id="1.10.630.10">
    <property type="entry name" value="Cytochrome P450"/>
    <property type="match status" value="1"/>
</dbReference>
<name>A0A2P5FVZ9_TREOI</name>
<dbReference type="InterPro" id="IPR036396">
    <property type="entry name" value="Cyt_P450_sf"/>
</dbReference>
<dbReference type="GO" id="GO:0005506">
    <property type="term" value="F:iron ion binding"/>
    <property type="evidence" value="ECO:0007669"/>
    <property type="project" value="InterPro"/>
</dbReference>
<comment type="caution">
    <text evidence="2">The sequence shown here is derived from an EMBL/GenBank/DDBJ whole genome shotgun (WGS) entry which is preliminary data.</text>
</comment>
<dbReference type="InterPro" id="IPR001128">
    <property type="entry name" value="Cyt_P450"/>
</dbReference>
<proteinExistence type="inferred from homology"/>
<accession>A0A2P5FVZ9</accession>
<keyword evidence="1" id="KW-0503">Monooxygenase</keyword>
<dbReference type="OrthoDB" id="2789670at2759"/>
<dbReference type="InterPro" id="IPR017972">
    <property type="entry name" value="Cyt_P450_CS"/>
</dbReference>
<keyword evidence="1" id="KW-0408">Iron</keyword>
<keyword evidence="1" id="KW-0560">Oxidoreductase</keyword>
<keyword evidence="3" id="KW-1185">Reference proteome</keyword>
<gene>
    <name evidence="2" type="ORF">TorRG33x02_022730</name>
</gene>
<sequence>MALEGWFHIHDLDPDVISNNFMPFGRGVRQCPGADYTRAFMATFLHVLVSKYRWTKIKGGNIARNPNLGFGRRGIHMNFSEK</sequence>
<dbReference type="SUPFAM" id="SSF48264">
    <property type="entry name" value="Cytochrome P450"/>
    <property type="match status" value="1"/>
</dbReference>
<reference evidence="3" key="1">
    <citation type="submission" date="2016-06" db="EMBL/GenBank/DDBJ databases">
        <title>Parallel loss of symbiosis genes in relatives of nitrogen-fixing non-legume Parasponia.</title>
        <authorList>
            <person name="Van Velzen R."/>
            <person name="Holmer R."/>
            <person name="Bu F."/>
            <person name="Rutten L."/>
            <person name="Van Zeijl A."/>
            <person name="Liu W."/>
            <person name="Santuari L."/>
            <person name="Cao Q."/>
            <person name="Sharma T."/>
            <person name="Shen D."/>
            <person name="Roswanjaya Y."/>
            <person name="Wardhani T."/>
            <person name="Kalhor M.S."/>
            <person name="Jansen J."/>
            <person name="Van den Hoogen J."/>
            <person name="Gungor B."/>
            <person name="Hartog M."/>
            <person name="Hontelez J."/>
            <person name="Verver J."/>
            <person name="Yang W.-C."/>
            <person name="Schijlen E."/>
            <person name="Repin R."/>
            <person name="Schilthuizen M."/>
            <person name="Schranz E."/>
            <person name="Heidstra R."/>
            <person name="Miyata K."/>
            <person name="Fedorova E."/>
            <person name="Kohlen W."/>
            <person name="Bisseling T."/>
            <person name="Smit S."/>
            <person name="Geurts R."/>
        </authorList>
    </citation>
    <scope>NUCLEOTIDE SEQUENCE [LARGE SCALE GENOMIC DNA]</scope>
    <source>
        <strain evidence="3">cv. RG33-2</strain>
    </source>
</reference>
<dbReference type="EMBL" id="JXTC01000006">
    <property type="protein sequence ID" value="POO01981.1"/>
    <property type="molecule type" value="Genomic_DNA"/>
</dbReference>
<evidence type="ECO:0000313" key="2">
    <source>
        <dbReference type="EMBL" id="POO01981.1"/>
    </source>
</evidence>
<dbReference type="PROSITE" id="PS00086">
    <property type="entry name" value="CYTOCHROME_P450"/>
    <property type="match status" value="1"/>
</dbReference>
<dbReference type="STRING" id="63057.A0A2P5FVZ9"/>
<evidence type="ECO:0000256" key="1">
    <source>
        <dbReference type="RuleBase" id="RU000461"/>
    </source>
</evidence>
<dbReference type="Pfam" id="PF00067">
    <property type="entry name" value="p450"/>
    <property type="match status" value="1"/>
</dbReference>
<dbReference type="InParanoid" id="A0A2P5FVZ9"/>
<keyword evidence="1" id="KW-0349">Heme</keyword>
<keyword evidence="1" id="KW-0479">Metal-binding</keyword>
<protein>
    <submittedName>
        <fullName evidence="2">Cytochrome P</fullName>
    </submittedName>
</protein>
<evidence type="ECO:0000313" key="3">
    <source>
        <dbReference type="Proteomes" id="UP000237000"/>
    </source>
</evidence>
<dbReference type="Proteomes" id="UP000237000">
    <property type="component" value="Unassembled WGS sequence"/>
</dbReference>
<dbReference type="AlphaFoldDB" id="A0A2P5FVZ9"/>
<organism evidence="2 3">
    <name type="scientific">Trema orientale</name>
    <name type="common">Charcoal tree</name>
    <name type="synonym">Celtis orientalis</name>
    <dbReference type="NCBI Taxonomy" id="63057"/>
    <lineage>
        <taxon>Eukaryota</taxon>
        <taxon>Viridiplantae</taxon>
        <taxon>Streptophyta</taxon>
        <taxon>Embryophyta</taxon>
        <taxon>Tracheophyta</taxon>
        <taxon>Spermatophyta</taxon>
        <taxon>Magnoliopsida</taxon>
        <taxon>eudicotyledons</taxon>
        <taxon>Gunneridae</taxon>
        <taxon>Pentapetalae</taxon>
        <taxon>rosids</taxon>
        <taxon>fabids</taxon>
        <taxon>Rosales</taxon>
        <taxon>Cannabaceae</taxon>
        <taxon>Trema</taxon>
    </lineage>
</organism>
<dbReference type="GO" id="GO:0004497">
    <property type="term" value="F:monooxygenase activity"/>
    <property type="evidence" value="ECO:0007669"/>
    <property type="project" value="UniProtKB-KW"/>
</dbReference>
<comment type="similarity">
    <text evidence="1">Belongs to the cytochrome P450 family.</text>
</comment>
<dbReference type="GO" id="GO:0020037">
    <property type="term" value="F:heme binding"/>
    <property type="evidence" value="ECO:0007669"/>
    <property type="project" value="InterPro"/>
</dbReference>